<evidence type="ECO:0000256" key="1">
    <source>
        <dbReference type="SAM" id="MobiDB-lite"/>
    </source>
</evidence>
<evidence type="ECO:0008006" key="3">
    <source>
        <dbReference type="Google" id="ProtNLM"/>
    </source>
</evidence>
<dbReference type="EnsemblMetazoa" id="AATE010563-RA">
    <property type="protein sequence ID" value="AATE010563-PA.1"/>
    <property type="gene ID" value="AATE010563"/>
</dbReference>
<feature type="region of interest" description="Disordered" evidence="1">
    <location>
        <begin position="382"/>
        <end position="433"/>
    </location>
</feature>
<protein>
    <recommendedName>
        <fullName evidence="3">PHD-type domain-containing protein</fullName>
    </recommendedName>
</protein>
<feature type="compositionally biased region" description="Low complexity" evidence="1">
    <location>
        <begin position="176"/>
        <end position="191"/>
    </location>
</feature>
<dbReference type="InterPro" id="IPR013083">
    <property type="entry name" value="Znf_RING/FYVE/PHD"/>
</dbReference>
<name>A0A182J3B2_ANOAO</name>
<feature type="region of interest" description="Disordered" evidence="1">
    <location>
        <begin position="164"/>
        <end position="204"/>
    </location>
</feature>
<feature type="compositionally biased region" description="Polar residues" evidence="1">
    <location>
        <begin position="219"/>
        <end position="232"/>
    </location>
</feature>
<sequence length="433" mass="45784">MECGTCSGATDGSAILCIGYCDSVHHPKCLAIPASCLKEMRRNQEVVFMCEGCRTFRSGARFGLVAEMNIAVERMRTRFLSDFNSLLDEMRRKLLTELGGLAATTTCMTDGTSRSPPAVPIHTNDPQPVCAPVSCDPVSCAPVFATLPALPDELVAPLNAGAATTRTRDRAQRSKPAVCVPSSGAASAVAPNTRTPPAPLPSRSYASAVNTHLLSSIPPSATASSCPATNTRPLSPPLPSTSSDQASKTISHATSVTEGTRAPPLLHGTGISDVSDPPVVTLRPSSFTWLFFPRLAPSVGEDDITAMVCGRLTLDRSEFVVRKLVKRDTDAKSLACVAFKVGVPASCRDRALRTDTWPSSISFREFDHTHHNVSALTAAVPLSTDRTPDPVGLPSSRRSPTESNAAPKTRPRTTVLSNASTRVTRGSPAVPAE</sequence>
<feature type="compositionally biased region" description="Polar residues" evidence="1">
    <location>
        <begin position="396"/>
        <end position="424"/>
    </location>
</feature>
<proteinExistence type="predicted"/>
<organism evidence="2">
    <name type="scientific">Anopheles atroparvus</name>
    <name type="common">European mosquito</name>
    <dbReference type="NCBI Taxonomy" id="41427"/>
    <lineage>
        <taxon>Eukaryota</taxon>
        <taxon>Metazoa</taxon>
        <taxon>Ecdysozoa</taxon>
        <taxon>Arthropoda</taxon>
        <taxon>Hexapoda</taxon>
        <taxon>Insecta</taxon>
        <taxon>Pterygota</taxon>
        <taxon>Neoptera</taxon>
        <taxon>Endopterygota</taxon>
        <taxon>Diptera</taxon>
        <taxon>Nematocera</taxon>
        <taxon>Culicoidea</taxon>
        <taxon>Culicidae</taxon>
        <taxon>Anophelinae</taxon>
        <taxon>Anopheles</taxon>
    </lineage>
</organism>
<feature type="compositionally biased region" description="Polar residues" evidence="1">
    <location>
        <begin position="244"/>
        <end position="258"/>
    </location>
</feature>
<reference evidence="2" key="1">
    <citation type="submission" date="2022-08" db="UniProtKB">
        <authorList>
            <consortium name="EnsemblMetazoa"/>
        </authorList>
    </citation>
    <scope>IDENTIFICATION</scope>
    <source>
        <strain evidence="2">EBRO</strain>
    </source>
</reference>
<dbReference type="EMBL" id="AXCP01009249">
    <property type="status" value="NOT_ANNOTATED_CDS"/>
    <property type="molecule type" value="Genomic_DNA"/>
</dbReference>
<feature type="region of interest" description="Disordered" evidence="1">
    <location>
        <begin position="219"/>
        <end position="270"/>
    </location>
</feature>
<dbReference type="Gene3D" id="3.30.40.10">
    <property type="entry name" value="Zinc/RING finger domain, C3HC4 (zinc finger)"/>
    <property type="match status" value="1"/>
</dbReference>
<dbReference type="AlphaFoldDB" id="A0A182J3B2"/>
<accession>A0A182J3B2</accession>
<dbReference type="VEuPathDB" id="VectorBase:AATE010563"/>
<evidence type="ECO:0000313" key="2">
    <source>
        <dbReference type="EnsemblMetazoa" id="AATE010563-PA.1"/>
    </source>
</evidence>